<evidence type="ECO:0000313" key="3">
    <source>
        <dbReference type="Proteomes" id="UP000198816"/>
    </source>
</evidence>
<proteinExistence type="predicted"/>
<dbReference type="Proteomes" id="UP000198816">
    <property type="component" value="Unassembled WGS sequence"/>
</dbReference>
<dbReference type="InterPro" id="IPR001584">
    <property type="entry name" value="Integrase_cat-core"/>
</dbReference>
<evidence type="ECO:0000313" key="2">
    <source>
        <dbReference type="EMBL" id="SDX66169.1"/>
    </source>
</evidence>
<gene>
    <name evidence="2" type="ORF">SAMN05421783_15011</name>
</gene>
<sequence>MVCSMSSKGNCRDNAPTESWFNSFKSERVFGERFATRDAMKATAFAYIEVFYNRKRLHSTLGYTSPAGFPKDWINTREEEQQVA</sequence>
<feature type="domain" description="Integrase catalytic" evidence="1">
    <location>
        <begin position="18"/>
        <end position="69"/>
    </location>
</feature>
<dbReference type="SUPFAM" id="SSF53098">
    <property type="entry name" value="Ribonuclease H-like"/>
    <property type="match status" value="1"/>
</dbReference>
<dbReference type="OrthoDB" id="9814512at2"/>
<keyword evidence="3" id="KW-1185">Reference proteome</keyword>
<dbReference type="Pfam" id="PF13333">
    <property type="entry name" value="rve_2"/>
    <property type="match status" value="1"/>
</dbReference>
<dbReference type="PANTHER" id="PTHR46889:SF4">
    <property type="entry name" value="TRANSPOSASE INSO FOR INSERTION SEQUENCE ELEMENT IS911B-RELATED"/>
    <property type="match status" value="1"/>
</dbReference>
<evidence type="ECO:0000259" key="1">
    <source>
        <dbReference type="Pfam" id="PF13333"/>
    </source>
</evidence>
<reference evidence="3" key="1">
    <citation type="submission" date="2016-10" db="EMBL/GenBank/DDBJ databases">
        <authorList>
            <person name="Varghese N."/>
            <person name="Submissions S."/>
        </authorList>
    </citation>
    <scope>NUCLEOTIDE SEQUENCE [LARGE SCALE GENOMIC DNA]</scope>
    <source>
        <strain evidence="3">DSM 217</strain>
    </source>
</reference>
<dbReference type="AlphaFoldDB" id="A0A1H3DKK5"/>
<dbReference type="InterPro" id="IPR012337">
    <property type="entry name" value="RNaseH-like_sf"/>
</dbReference>
<dbReference type="GO" id="GO:0015074">
    <property type="term" value="P:DNA integration"/>
    <property type="evidence" value="ECO:0007669"/>
    <property type="project" value="InterPro"/>
</dbReference>
<name>A0A1H3DKK5_THIRO</name>
<dbReference type="EMBL" id="FNNZ01000050">
    <property type="protein sequence ID" value="SDX66169.1"/>
    <property type="molecule type" value="Genomic_DNA"/>
</dbReference>
<accession>A0A1H3DKK5</accession>
<organism evidence="2 3">
    <name type="scientific">Thiocapsa roseopersicina</name>
    <dbReference type="NCBI Taxonomy" id="1058"/>
    <lineage>
        <taxon>Bacteria</taxon>
        <taxon>Pseudomonadati</taxon>
        <taxon>Pseudomonadota</taxon>
        <taxon>Gammaproteobacteria</taxon>
        <taxon>Chromatiales</taxon>
        <taxon>Chromatiaceae</taxon>
        <taxon>Thiocapsa</taxon>
    </lineage>
</organism>
<dbReference type="InterPro" id="IPR050900">
    <property type="entry name" value="Transposase_IS3/IS150/IS904"/>
</dbReference>
<protein>
    <submittedName>
        <fullName evidence="2">Integrase core domain-containing protein</fullName>
    </submittedName>
</protein>
<dbReference type="PANTHER" id="PTHR46889">
    <property type="entry name" value="TRANSPOSASE INSF FOR INSERTION SEQUENCE IS3B-RELATED"/>
    <property type="match status" value="1"/>
</dbReference>
<dbReference type="STRING" id="1058.SAMN05421783_15011"/>